<dbReference type="STRING" id="1391653.AKJ08_1761"/>
<dbReference type="OrthoDB" id="5484539at2"/>
<feature type="compositionally biased region" description="Low complexity" evidence="1">
    <location>
        <begin position="314"/>
        <end position="330"/>
    </location>
</feature>
<dbReference type="AlphaFoldDB" id="A0A0K1PE22"/>
<proteinExistence type="predicted"/>
<dbReference type="InterPro" id="IPR025641">
    <property type="entry name" value="DUF4340"/>
</dbReference>
<dbReference type="RefSeq" id="WP_050725693.1">
    <property type="nucleotide sequence ID" value="NZ_CP012332.1"/>
</dbReference>
<sequence length="330" mass="34898">MAMSQNRKQLATLGGALVIAAGLGAWAWLGVFEKEKADDARKEEEARLFTLDVNSVTSLTVAAKGEVTELARTGDDWRIVKPLEAPADHAAIESLLDRLSTAKRKKLLVESDGKPEMFGLDAPGVRVSATTTAGEKAELAFGTQNTFDRTWFVSARPGEIASADAGLKSAFEKGTFELRDKRVVVFGDDGLEGLTSSGATSWSLVRSGEGWQIAGPAPEAAGEEMVGKILRTLHDLRAMAFPTGDAEAYGLASPGLTLELRRKDQPPLTLRFGTVGDKRYVRQGDGPVAEITAAAVESLTRRSEELRAPPPPAESAAAEAAGAAPAEPAD</sequence>
<gene>
    <name evidence="3" type="ORF">AKJ08_1761</name>
</gene>
<accession>A0A0K1PE22</accession>
<feature type="domain" description="DUF4340" evidence="2">
    <location>
        <begin position="77"/>
        <end position="254"/>
    </location>
</feature>
<dbReference type="KEGG" id="vin:AKJ08_1761"/>
<reference evidence="3 4" key="1">
    <citation type="submission" date="2015-08" db="EMBL/GenBank/DDBJ databases">
        <authorList>
            <person name="Babu N.S."/>
            <person name="Beckwith C.J."/>
            <person name="Beseler K.G."/>
            <person name="Brison A."/>
            <person name="Carone J.V."/>
            <person name="Caskin T.P."/>
            <person name="Diamond M."/>
            <person name="Durham M.E."/>
            <person name="Foxe J.M."/>
            <person name="Go M."/>
            <person name="Henderson B.A."/>
            <person name="Jones I.B."/>
            <person name="McGettigan J.A."/>
            <person name="Micheletti S.J."/>
            <person name="Nasrallah M.E."/>
            <person name="Ortiz D."/>
            <person name="Piller C.R."/>
            <person name="Privatt S.R."/>
            <person name="Schneider S.L."/>
            <person name="Sharp S."/>
            <person name="Smith T.C."/>
            <person name="Stanton J.D."/>
            <person name="Ullery H.E."/>
            <person name="Wilson R.J."/>
            <person name="Serrano M.G."/>
            <person name="Buck G."/>
            <person name="Lee V."/>
            <person name="Wang Y."/>
            <person name="Carvalho R."/>
            <person name="Voegtly L."/>
            <person name="Shi R."/>
            <person name="Duckworth R."/>
            <person name="Johnson A."/>
            <person name="Loviza R."/>
            <person name="Walstead R."/>
            <person name="Shah Z."/>
            <person name="Kiflezghi M."/>
            <person name="Wade K."/>
            <person name="Ball S.L."/>
            <person name="Bradley K.W."/>
            <person name="Asai D.J."/>
            <person name="Bowman C.A."/>
            <person name="Russell D.A."/>
            <person name="Pope W.H."/>
            <person name="Jacobs-Sera D."/>
            <person name="Hendrix R.W."/>
            <person name="Hatfull G.F."/>
        </authorList>
    </citation>
    <scope>NUCLEOTIDE SEQUENCE [LARGE SCALE GENOMIC DNA]</scope>
    <source>
        <strain evidence="3 4">DSM 27710</strain>
    </source>
</reference>
<feature type="region of interest" description="Disordered" evidence="1">
    <location>
        <begin position="300"/>
        <end position="330"/>
    </location>
</feature>
<evidence type="ECO:0000313" key="3">
    <source>
        <dbReference type="EMBL" id="AKU91374.1"/>
    </source>
</evidence>
<evidence type="ECO:0000259" key="2">
    <source>
        <dbReference type="Pfam" id="PF14238"/>
    </source>
</evidence>
<keyword evidence="4" id="KW-1185">Reference proteome</keyword>
<evidence type="ECO:0000256" key="1">
    <source>
        <dbReference type="SAM" id="MobiDB-lite"/>
    </source>
</evidence>
<protein>
    <recommendedName>
        <fullName evidence="2">DUF4340 domain-containing protein</fullName>
    </recommendedName>
</protein>
<organism evidence="3 4">
    <name type="scientific">Vulgatibacter incomptus</name>
    <dbReference type="NCBI Taxonomy" id="1391653"/>
    <lineage>
        <taxon>Bacteria</taxon>
        <taxon>Pseudomonadati</taxon>
        <taxon>Myxococcota</taxon>
        <taxon>Myxococcia</taxon>
        <taxon>Myxococcales</taxon>
        <taxon>Cystobacterineae</taxon>
        <taxon>Vulgatibacteraceae</taxon>
        <taxon>Vulgatibacter</taxon>
    </lineage>
</organism>
<dbReference type="EMBL" id="CP012332">
    <property type="protein sequence ID" value="AKU91374.1"/>
    <property type="molecule type" value="Genomic_DNA"/>
</dbReference>
<dbReference type="Pfam" id="PF14238">
    <property type="entry name" value="DUF4340"/>
    <property type="match status" value="1"/>
</dbReference>
<dbReference type="Proteomes" id="UP000055590">
    <property type="component" value="Chromosome"/>
</dbReference>
<name>A0A0K1PE22_9BACT</name>
<evidence type="ECO:0000313" key="4">
    <source>
        <dbReference type="Proteomes" id="UP000055590"/>
    </source>
</evidence>